<sequence>MIGLGGSAAIPALTNLSRLQAKCQKHCYSSDIMPATSTLPETILSHARSLPEGGVLSPKEFLHLGSRAAVDQAFSRLTRQGRLLRVARGSYVSPVSSRFGTRAPAPEKVVGALASRSGDVITTHGANAANALGLTQQVPIRLVYLTSGRTRSIKLGRSEITVKHAPGWMMALGSSQAGAAIRALAWMGPTHVRESLATLRRRLPPSDWQVLTSSRATLPSWMARAIGEAALRG</sequence>
<accession>A0A7W8M7M0</accession>
<dbReference type="EMBL" id="JACHGB010000002">
    <property type="protein sequence ID" value="MBB5270898.1"/>
    <property type="molecule type" value="Genomic_DNA"/>
</dbReference>
<evidence type="ECO:0000313" key="2">
    <source>
        <dbReference type="Proteomes" id="UP000532440"/>
    </source>
</evidence>
<evidence type="ECO:0000313" key="1">
    <source>
        <dbReference type="EMBL" id="MBB5270898.1"/>
    </source>
</evidence>
<dbReference type="Pfam" id="PF19570">
    <property type="entry name" value="DUF6088"/>
    <property type="match status" value="1"/>
</dbReference>
<protein>
    <recommendedName>
        <fullName evidence="3">Type IV toxin-antitoxin system AbiEi family antitoxin domain-containing protein</fullName>
    </recommendedName>
</protein>
<reference evidence="1 2" key="1">
    <citation type="submission" date="2020-08" db="EMBL/GenBank/DDBJ databases">
        <title>Genomic Encyclopedia of Type Strains, Phase IV (KMG-IV): sequencing the most valuable type-strain genomes for metagenomic binning, comparative biology and taxonomic classification.</title>
        <authorList>
            <person name="Goeker M."/>
        </authorList>
    </citation>
    <scope>NUCLEOTIDE SEQUENCE [LARGE SCALE GENOMIC DNA]</scope>
    <source>
        <strain evidence="1 2">DSM 29781</strain>
    </source>
</reference>
<gene>
    <name evidence="1" type="ORF">HNQ70_000902</name>
</gene>
<evidence type="ECO:0008006" key="3">
    <source>
        <dbReference type="Google" id="ProtNLM"/>
    </source>
</evidence>
<comment type="caution">
    <text evidence="1">The sequence shown here is derived from an EMBL/GenBank/DDBJ whole genome shotgun (WGS) entry which is preliminary data.</text>
</comment>
<keyword evidence="2" id="KW-1185">Reference proteome</keyword>
<proteinExistence type="predicted"/>
<dbReference type="InterPro" id="IPR045738">
    <property type="entry name" value="DUF6088"/>
</dbReference>
<dbReference type="AlphaFoldDB" id="A0A7W8M7M0"/>
<organism evidence="1 2">
    <name type="scientific">Quisquiliibacterium transsilvanicum</name>
    <dbReference type="NCBI Taxonomy" id="1549638"/>
    <lineage>
        <taxon>Bacteria</taxon>
        <taxon>Pseudomonadati</taxon>
        <taxon>Pseudomonadota</taxon>
        <taxon>Betaproteobacteria</taxon>
        <taxon>Burkholderiales</taxon>
        <taxon>Burkholderiaceae</taxon>
        <taxon>Quisquiliibacterium</taxon>
    </lineage>
</organism>
<name>A0A7W8M7M0_9BURK</name>
<dbReference type="Proteomes" id="UP000532440">
    <property type="component" value="Unassembled WGS sequence"/>
</dbReference>